<dbReference type="Pfam" id="PF08044">
    <property type="entry name" value="DUF1707"/>
    <property type="match status" value="1"/>
</dbReference>
<sequence>MGKVLIVSGLLAVVVVAVLVVIVGRVRAAGRRRALAAADRNRVALERWFDLRPTDTERQLALNFLDEAFALGRIDQEDHARRVETVLKAETNRDAQSVLNDLRPPDPP</sequence>
<proteinExistence type="predicted"/>
<feature type="domain" description="DUF1707" evidence="1">
    <location>
        <begin position="51"/>
        <end position="102"/>
    </location>
</feature>
<reference evidence="3" key="1">
    <citation type="journal article" date="2019" name="Int. J. Syst. Evol. Microbiol.">
        <title>The Global Catalogue of Microorganisms (GCM) 10K type strain sequencing project: providing services to taxonomists for standard genome sequencing and annotation.</title>
        <authorList>
            <consortium name="The Broad Institute Genomics Platform"/>
            <consortium name="The Broad Institute Genome Sequencing Center for Infectious Disease"/>
            <person name="Wu L."/>
            <person name="Ma J."/>
        </authorList>
    </citation>
    <scope>NUCLEOTIDE SEQUENCE [LARGE SCALE GENOMIC DNA]</scope>
    <source>
        <strain evidence="3">JCM 3106</strain>
    </source>
</reference>
<evidence type="ECO:0000313" key="3">
    <source>
        <dbReference type="Proteomes" id="UP001499930"/>
    </source>
</evidence>
<dbReference type="InterPro" id="IPR012551">
    <property type="entry name" value="DUF1707_SHOCT-like"/>
</dbReference>
<organism evidence="2 3">
    <name type="scientific">Streptosporangium longisporum</name>
    <dbReference type="NCBI Taxonomy" id="46187"/>
    <lineage>
        <taxon>Bacteria</taxon>
        <taxon>Bacillati</taxon>
        <taxon>Actinomycetota</taxon>
        <taxon>Actinomycetes</taxon>
        <taxon>Streptosporangiales</taxon>
        <taxon>Streptosporangiaceae</taxon>
        <taxon>Streptosporangium</taxon>
    </lineage>
</organism>
<comment type="caution">
    <text evidence="2">The sequence shown here is derived from an EMBL/GenBank/DDBJ whole genome shotgun (WGS) entry which is preliminary data.</text>
</comment>
<accession>A0ABP6KXW4</accession>
<dbReference type="Proteomes" id="UP001499930">
    <property type="component" value="Unassembled WGS sequence"/>
</dbReference>
<keyword evidence="3" id="KW-1185">Reference proteome</keyword>
<dbReference type="RefSeq" id="WP_344901004.1">
    <property type="nucleotide sequence ID" value="NZ_BAAAWD010000015.1"/>
</dbReference>
<dbReference type="EMBL" id="BAAAWD010000015">
    <property type="protein sequence ID" value="GAA3025162.1"/>
    <property type="molecule type" value="Genomic_DNA"/>
</dbReference>
<protein>
    <recommendedName>
        <fullName evidence="1">DUF1707 domain-containing protein</fullName>
    </recommendedName>
</protein>
<name>A0ABP6KXW4_9ACTN</name>
<evidence type="ECO:0000259" key="1">
    <source>
        <dbReference type="Pfam" id="PF08044"/>
    </source>
</evidence>
<gene>
    <name evidence="2" type="ORF">GCM10017559_58500</name>
</gene>
<evidence type="ECO:0000313" key="2">
    <source>
        <dbReference type="EMBL" id="GAA3025162.1"/>
    </source>
</evidence>